<comment type="caution">
    <text evidence="1">The sequence shown here is derived from an EMBL/GenBank/DDBJ whole genome shotgun (WGS) entry which is preliminary data.</text>
</comment>
<evidence type="ECO:0000313" key="1">
    <source>
        <dbReference type="EMBL" id="CAG8645035.1"/>
    </source>
</evidence>
<proteinExistence type="predicted"/>
<sequence length="229" mass="25807">KVDSHLPAQESRLPSTCTKKKLSTILEKHIEITQEEHVQIDLVNFCEFAEENDDFLWLLTCMYMFFKFFVAVLIKNNEAETVATHFLKNVFKILGPPIVRVSKLKIITAITTTEITITQAVASEAAATTTNTITDATTTAQAVVSETAESKAVKKHLSCMLKLQESVNKSLKKYYAKIYWQGSVHRKKIANNTIEAGATIEAKVTIAIAPDYDMNQQTRKRKLQSTFFQ</sequence>
<dbReference type="EMBL" id="CAJVPW010013438">
    <property type="protein sequence ID" value="CAG8645035.1"/>
    <property type="molecule type" value="Genomic_DNA"/>
</dbReference>
<evidence type="ECO:0000313" key="2">
    <source>
        <dbReference type="Proteomes" id="UP000789366"/>
    </source>
</evidence>
<organism evidence="1 2">
    <name type="scientific">Cetraspora pellucida</name>
    <dbReference type="NCBI Taxonomy" id="1433469"/>
    <lineage>
        <taxon>Eukaryota</taxon>
        <taxon>Fungi</taxon>
        <taxon>Fungi incertae sedis</taxon>
        <taxon>Mucoromycota</taxon>
        <taxon>Glomeromycotina</taxon>
        <taxon>Glomeromycetes</taxon>
        <taxon>Diversisporales</taxon>
        <taxon>Gigasporaceae</taxon>
        <taxon>Cetraspora</taxon>
    </lineage>
</organism>
<dbReference type="Proteomes" id="UP000789366">
    <property type="component" value="Unassembled WGS sequence"/>
</dbReference>
<protein>
    <submittedName>
        <fullName evidence="1">14749_t:CDS:1</fullName>
    </submittedName>
</protein>
<gene>
    <name evidence="1" type="ORF">SPELUC_LOCUS8706</name>
</gene>
<accession>A0ACA9NC89</accession>
<reference evidence="1" key="1">
    <citation type="submission" date="2021-06" db="EMBL/GenBank/DDBJ databases">
        <authorList>
            <person name="Kallberg Y."/>
            <person name="Tangrot J."/>
            <person name="Rosling A."/>
        </authorList>
    </citation>
    <scope>NUCLEOTIDE SEQUENCE</scope>
    <source>
        <strain evidence="1">28 12/20/2015</strain>
    </source>
</reference>
<feature type="non-terminal residue" evidence="1">
    <location>
        <position position="1"/>
    </location>
</feature>
<name>A0ACA9NC89_9GLOM</name>
<keyword evidence="2" id="KW-1185">Reference proteome</keyword>